<dbReference type="GO" id="GO:0016740">
    <property type="term" value="F:transferase activity"/>
    <property type="evidence" value="ECO:0007669"/>
    <property type="project" value="UniProtKB-KW"/>
</dbReference>
<feature type="transmembrane region" description="Helical" evidence="2">
    <location>
        <begin position="142"/>
        <end position="160"/>
    </location>
</feature>
<dbReference type="RefSeq" id="WP_212820961.1">
    <property type="nucleotide sequence ID" value="NZ_AP023359.1"/>
</dbReference>
<feature type="transmembrane region" description="Helical" evidence="2">
    <location>
        <begin position="166"/>
        <end position="186"/>
    </location>
</feature>
<evidence type="ECO:0000313" key="4">
    <source>
        <dbReference type="EMBL" id="BCJ63347.1"/>
    </source>
</evidence>
<keyword evidence="2" id="KW-1133">Transmembrane helix</keyword>
<feature type="transmembrane region" description="Helical" evidence="2">
    <location>
        <begin position="239"/>
        <end position="256"/>
    </location>
</feature>
<organism evidence="4 5">
    <name type="scientific">Polymorphospora rubra</name>
    <dbReference type="NCBI Taxonomy" id="338584"/>
    <lineage>
        <taxon>Bacteria</taxon>
        <taxon>Bacillati</taxon>
        <taxon>Actinomycetota</taxon>
        <taxon>Actinomycetes</taxon>
        <taxon>Micromonosporales</taxon>
        <taxon>Micromonosporaceae</taxon>
        <taxon>Polymorphospora</taxon>
    </lineage>
</organism>
<name>A0A810MQ37_9ACTN</name>
<feature type="transmembrane region" description="Helical" evidence="2">
    <location>
        <begin position="268"/>
        <end position="288"/>
    </location>
</feature>
<feature type="transmembrane region" description="Helical" evidence="2">
    <location>
        <begin position="446"/>
        <end position="466"/>
    </location>
</feature>
<evidence type="ECO:0000313" key="5">
    <source>
        <dbReference type="Proteomes" id="UP000680866"/>
    </source>
</evidence>
<dbReference type="EMBL" id="AP023359">
    <property type="protein sequence ID" value="BCJ63347.1"/>
    <property type="molecule type" value="Genomic_DNA"/>
</dbReference>
<dbReference type="AlphaFoldDB" id="A0A810MQ37"/>
<feature type="transmembrane region" description="Helical" evidence="2">
    <location>
        <begin position="407"/>
        <end position="425"/>
    </location>
</feature>
<protein>
    <submittedName>
        <fullName evidence="4">Glycosyl transferase</fullName>
    </submittedName>
</protein>
<keyword evidence="5" id="KW-1185">Reference proteome</keyword>
<gene>
    <name evidence="4" type="ORF">Prubr_03680</name>
</gene>
<reference evidence="4" key="1">
    <citation type="submission" date="2020-08" db="EMBL/GenBank/DDBJ databases">
        <title>Whole genome shotgun sequence of Polymorphospora rubra NBRC 101157.</title>
        <authorList>
            <person name="Komaki H."/>
            <person name="Tamura T."/>
        </authorList>
    </citation>
    <scope>NUCLEOTIDE SEQUENCE</scope>
    <source>
        <strain evidence="4">NBRC 101157</strain>
    </source>
</reference>
<keyword evidence="2" id="KW-0812">Transmembrane</keyword>
<proteinExistence type="predicted"/>
<dbReference type="KEGG" id="pry:Prubr_03680"/>
<evidence type="ECO:0000256" key="1">
    <source>
        <dbReference type="SAM" id="MobiDB-lite"/>
    </source>
</evidence>
<evidence type="ECO:0000259" key="3">
    <source>
        <dbReference type="Pfam" id="PF19830"/>
    </source>
</evidence>
<keyword evidence="2" id="KW-0472">Membrane</keyword>
<feature type="domain" description="DUF6311" evidence="3">
    <location>
        <begin position="56"/>
        <end position="404"/>
    </location>
</feature>
<feature type="region of interest" description="Disordered" evidence="1">
    <location>
        <begin position="1"/>
        <end position="25"/>
    </location>
</feature>
<accession>A0A810MQ37</accession>
<dbReference type="InterPro" id="IPR046278">
    <property type="entry name" value="DUF6311"/>
</dbReference>
<feature type="transmembrane region" description="Helical" evidence="2">
    <location>
        <begin position="364"/>
        <end position="384"/>
    </location>
</feature>
<sequence length="609" mass="65301">MVVSGDVRTPTQRGDNDRHSGARSGTTVADRLGRLADRVAALPAGWCHLAVVASMLLAAVAVFGHLWVDPHGRVLYDNAADYELFEWMLGHTAVAVTNLENPFFAPDLGAPNGVNLMANTSVLLPGVILTPVTLLGSAGLSATLLLTVSLAGTAVAWYFFLLRWVVGTRSAAFVGGLFCGFAPGMVSQATGHLHMSALFLIPLILWVVLRLGEPGRTVRNGIQLGLLAIAQLLTGEEPIFLAALALVAFLACYAVWRWRELRDRLRGALASLALAVAIALLALGYPLWTQFFGPHAYHGVPNEKYPADLGAFVNYPTYSLGGDPATAARFSPNVSEQATFFGWPLLALALVCAIWLWRRVAVRCAVLTGIGFGLLSLGAELQLAGEPLGIPGPWDLVDRLPVFRDVIPLRLGMVLIPVIGILIAASWDRALTVGAAPTGDRPLARLWPAAVVAVLVPLIPLPPAAVGEVPSPRFVSQGEWRGCADEGGTVVAFVDGIRQMTWQRDAGYGFAVHGGYHITRGPDGKGQWGTAPRPTETLIYDAIIRARVPEITEQVRAQAVEDIRYRRADCFVVPLHPNGVLAEPVVTAILGVPPIRTPELWAWDVRGLR</sequence>
<feature type="transmembrane region" description="Helical" evidence="2">
    <location>
        <begin position="340"/>
        <end position="357"/>
    </location>
</feature>
<keyword evidence="4" id="KW-0808">Transferase</keyword>
<dbReference type="Proteomes" id="UP000680866">
    <property type="component" value="Chromosome"/>
</dbReference>
<evidence type="ECO:0000256" key="2">
    <source>
        <dbReference type="SAM" id="Phobius"/>
    </source>
</evidence>
<feature type="transmembrane region" description="Helical" evidence="2">
    <location>
        <begin position="193"/>
        <end position="211"/>
    </location>
</feature>
<feature type="transmembrane region" description="Helical" evidence="2">
    <location>
        <begin position="41"/>
        <end position="68"/>
    </location>
</feature>
<dbReference type="Pfam" id="PF19830">
    <property type="entry name" value="DUF6311"/>
    <property type="match status" value="1"/>
</dbReference>